<keyword evidence="2" id="KW-1185">Reference proteome</keyword>
<proteinExistence type="predicted"/>
<reference evidence="1 2" key="1">
    <citation type="journal article" date="2019" name="Genome Biol. Evol.">
        <title>Insights into the evolution of the New World diploid cottons (Gossypium, subgenus Houzingenia) based on genome sequencing.</title>
        <authorList>
            <person name="Grover C.E."/>
            <person name="Arick M.A. 2nd"/>
            <person name="Thrash A."/>
            <person name="Conover J.L."/>
            <person name="Sanders W.S."/>
            <person name="Peterson D.G."/>
            <person name="Frelichowski J.E."/>
            <person name="Scheffler J.A."/>
            <person name="Scheffler B.E."/>
            <person name="Wendel J.F."/>
        </authorList>
    </citation>
    <scope>NUCLEOTIDE SEQUENCE [LARGE SCALE GENOMIC DNA]</scope>
    <source>
        <strain evidence="1">1</strain>
        <tissue evidence="1">Leaf</tissue>
    </source>
</reference>
<evidence type="ECO:0000313" key="1">
    <source>
        <dbReference type="EMBL" id="MBA0858954.1"/>
    </source>
</evidence>
<sequence length="31" mass="3428">MNGKADELDLSRLPKIRRKYSQGLGGPIRAS</sequence>
<accession>A0A7J9LJR2</accession>
<dbReference type="Proteomes" id="UP000593576">
    <property type="component" value="Unassembled WGS sequence"/>
</dbReference>
<protein>
    <submittedName>
        <fullName evidence="1">Uncharacterized protein</fullName>
    </submittedName>
</protein>
<gene>
    <name evidence="1" type="ORF">Goshw_002048</name>
</gene>
<comment type="caution">
    <text evidence="1">The sequence shown here is derived from an EMBL/GenBank/DDBJ whole genome shotgun (WGS) entry which is preliminary data.</text>
</comment>
<dbReference type="AlphaFoldDB" id="A0A7J9LJR2"/>
<evidence type="ECO:0000313" key="2">
    <source>
        <dbReference type="Proteomes" id="UP000593576"/>
    </source>
</evidence>
<organism evidence="1 2">
    <name type="scientific">Gossypium schwendimanii</name>
    <name type="common">Cotton</name>
    <dbReference type="NCBI Taxonomy" id="34291"/>
    <lineage>
        <taxon>Eukaryota</taxon>
        <taxon>Viridiplantae</taxon>
        <taxon>Streptophyta</taxon>
        <taxon>Embryophyta</taxon>
        <taxon>Tracheophyta</taxon>
        <taxon>Spermatophyta</taxon>
        <taxon>Magnoliopsida</taxon>
        <taxon>eudicotyledons</taxon>
        <taxon>Gunneridae</taxon>
        <taxon>Pentapetalae</taxon>
        <taxon>rosids</taxon>
        <taxon>malvids</taxon>
        <taxon>Malvales</taxon>
        <taxon>Malvaceae</taxon>
        <taxon>Malvoideae</taxon>
        <taxon>Gossypium</taxon>
    </lineage>
</organism>
<name>A0A7J9LJR2_GOSSC</name>
<dbReference type="EMBL" id="JABFAF010000007">
    <property type="protein sequence ID" value="MBA0858954.1"/>
    <property type="molecule type" value="Genomic_DNA"/>
</dbReference>